<feature type="compositionally biased region" description="Basic and acidic residues" evidence="7">
    <location>
        <begin position="926"/>
        <end position="1004"/>
    </location>
</feature>
<dbReference type="OrthoDB" id="18884at2759"/>
<evidence type="ECO:0000256" key="1">
    <source>
        <dbReference type="ARBA" id="ARBA00004496"/>
    </source>
</evidence>
<evidence type="ECO:0000313" key="10">
    <source>
        <dbReference type="Proteomes" id="UP000053105"/>
    </source>
</evidence>
<dbReference type="GO" id="GO:0003743">
    <property type="term" value="F:translation initiation factor activity"/>
    <property type="evidence" value="ECO:0007669"/>
    <property type="project" value="UniProtKB-UniRule"/>
</dbReference>
<dbReference type="FunFam" id="4.10.860.10:FF:000001">
    <property type="entry name" value="Eukaryotic translation initiation factor 3 subunit A"/>
    <property type="match status" value="1"/>
</dbReference>
<dbReference type="HAMAP" id="MF_03000">
    <property type="entry name" value="eIF3a"/>
    <property type="match status" value="1"/>
</dbReference>
<feature type="region of interest" description="Disordered" evidence="7">
    <location>
        <begin position="610"/>
        <end position="629"/>
    </location>
</feature>
<dbReference type="PROSITE" id="PS50250">
    <property type="entry name" value="PCI"/>
    <property type="match status" value="1"/>
</dbReference>
<comment type="similarity">
    <text evidence="6">Belongs to the eIF-3 subunit A family.</text>
</comment>
<feature type="domain" description="PCI" evidence="8">
    <location>
        <begin position="317"/>
        <end position="498"/>
    </location>
</feature>
<feature type="compositionally biased region" description="Gly residues" evidence="7">
    <location>
        <begin position="1020"/>
        <end position="1042"/>
    </location>
</feature>
<feature type="region of interest" description="Disordered" evidence="7">
    <location>
        <begin position="878"/>
        <end position="900"/>
    </location>
</feature>
<dbReference type="SMART" id="SM00088">
    <property type="entry name" value="PINT"/>
    <property type="match status" value="1"/>
</dbReference>
<accession>A0A0M8ZRC7</accession>
<dbReference type="STRING" id="166423.A0A0M8ZRC7"/>
<dbReference type="EMBL" id="KQ435962">
    <property type="protein sequence ID" value="KOX67969.1"/>
    <property type="molecule type" value="Genomic_DNA"/>
</dbReference>
<keyword evidence="10" id="KW-1185">Reference proteome</keyword>
<evidence type="ECO:0000256" key="5">
    <source>
        <dbReference type="ARBA" id="ARBA00022917"/>
    </source>
</evidence>
<protein>
    <recommendedName>
        <fullName evidence="6">Eukaryotic translation initiation factor 3 subunit A</fullName>
        <shortName evidence="6">eIF3a</shortName>
    </recommendedName>
    <alternativeName>
        <fullName evidence="6">Eukaryotic translation initiation factor 3 subunit 10</fullName>
    </alternativeName>
</protein>
<dbReference type="GO" id="GO:0071540">
    <property type="term" value="C:eukaryotic translation initiation factor 3 complex, eIF3e"/>
    <property type="evidence" value="ECO:0007669"/>
    <property type="project" value="TreeGrafter"/>
</dbReference>
<dbReference type="GO" id="GO:0043614">
    <property type="term" value="C:multi-eIF complex"/>
    <property type="evidence" value="ECO:0007669"/>
    <property type="project" value="TreeGrafter"/>
</dbReference>
<dbReference type="GO" id="GO:0033290">
    <property type="term" value="C:eukaryotic 48S preinitiation complex"/>
    <property type="evidence" value="ECO:0007669"/>
    <property type="project" value="UniProtKB-UniRule"/>
</dbReference>
<dbReference type="GO" id="GO:0003729">
    <property type="term" value="F:mRNA binding"/>
    <property type="evidence" value="ECO:0007669"/>
    <property type="project" value="TreeGrafter"/>
</dbReference>
<dbReference type="Pfam" id="PF01399">
    <property type="entry name" value="PCI"/>
    <property type="match status" value="1"/>
</dbReference>
<keyword evidence="6" id="KW-0175">Coiled coil</keyword>
<dbReference type="InterPro" id="IPR054711">
    <property type="entry name" value="eIF3a_PCI_TPR-like"/>
</dbReference>
<organism evidence="9 10">
    <name type="scientific">Melipona quadrifasciata</name>
    <dbReference type="NCBI Taxonomy" id="166423"/>
    <lineage>
        <taxon>Eukaryota</taxon>
        <taxon>Metazoa</taxon>
        <taxon>Ecdysozoa</taxon>
        <taxon>Arthropoda</taxon>
        <taxon>Hexapoda</taxon>
        <taxon>Insecta</taxon>
        <taxon>Pterygota</taxon>
        <taxon>Neoptera</taxon>
        <taxon>Endopterygota</taxon>
        <taxon>Hymenoptera</taxon>
        <taxon>Apocrita</taxon>
        <taxon>Aculeata</taxon>
        <taxon>Apoidea</taxon>
        <taxon>Anthophila</taxon>
        <taxon>Apidae</taxon>
        <taxon>Melipona</taxon>
    </lineage>
</organism>
<dbReference type="Gene3D" id="4.10.860.10">
    <property type="entry name" value="UVR domain"/>
    <property type="match status" value="1"/>
</dbReference>
<comment type="function">
    <text evidence="6">RNA-binding component of the eukaryotic translation initiation factor 3 (eIF-3) complex, which is involved in protein synthesis of a specialized repertoire of mRNAs and, together with other initiation factors, stimulates binding of mRNA and methionyl-tRNAi to the 40S ribosome. The eIF-3 complex specifically targets and initiates translation of a subset of mRNAs involved in cell proliferation.</text>
</comment>
<dbReference type="Gene3D" id="1.25.40.860">
    <property type="match status" value="2"/>
</dbReference>
<keyword evidence="5 6" id="KW-0648">Protein biosynthesis</keyword>
<dbReference type="AlphaFoldDB" id="A0A0M8ZRC7"/>
<dbReference type="Proteomes" id="UP000053105">
    <property type="component" value="Unassembled WGS sequence"/>
</dbReference>
<feature type="coiled-coil region" evidence="6">
    <location>
        <begin position="663"/>
        <end position="731"/>
    </location>
</feature>
<evidence type="ECO:0000256" key="6">
    <source>
        <dbReference type="HAMAP-Rule" id="MF_03000"/>
    </source>
</evidence>
<comment type="subcellular location">
    <subcellularLocation>
        <location evidence="1 6">Cytoplasm</location>
    </subcellularLocation>
</comment>
<dbReference type="GO" id="GO:0002188">
    <property type="term" value="P:translation reinitiation"/>
    <property type="evidence" value="ECO:0007669"/>
    <property type="project" value="TreeGrafter"/>
</dbReference>
<dbReference type="Pfam" id="PF22591">
    <property type="entry name" value="eIF3a_PCI_TPR-like"/>
    <property type="match status" value="1"/>
</dbReference>
<evidence type="ECO:0000256" key="3">
    <source>
        <dbReference type="ARBA" id="ARBA00022540"/>
    </source>
</evidence>
<name>A0A0M8ZRC7_9HYME</name>
<dbReference type="PANTHER" id="PTHR14005">
    <property type="entry name" value="EUKARYOTIC TRANSLATION INITIATION FACTOR 3, THETA SUBUNIT"/>
    <property type="match status" value="1"/>
</dbReference>
<reference evidence="9 10" key="1">
    <citation type="submission" date="2015-07" db="EMBL/GenBank/DDBJ databases">
        <title>The genome of Melipona quadrifasciata.</title>
        <authorList>
            <person name="Pan H."/>
            <person name="Kapheim K."/>
        </authorList>
    </citation>
    <scope>NUCLEOTIDE SEQUENCE [LARGE SCALE GENOMIC DNA]</scope>
    <source>
        <strain evidence="9">0111107301</strain>
        <tissue evidence="9">Whole body</tissue>
    </source>
</reference>
<feature type="region of interest" description="Disordered" evidence="7">
    <location>
        <begin position="926"/>
        <end position="1093"/>
    </location>
</feature>
<dbReference type="GO" id="GO:0016282">
    <property type="term" value="C:eukaryotic 43S preinitiation complex"/>
    <property type="evidence" value="ECO:0007669"/>
    <property type="project" value="UniProtKB-UniRule"/>
</dbReference>
<dbReference type="InterPro" id="IPR000717">
    <property type="entry name" value="PCI_dom"/>
</dbReference>
<evidence type="ECO:0000256" key="2">
    <source>
        <dbReference type="ARBA" id="ARBA00022490"/>
    </source>
</evidence>
<sequence>MARYGQRPENALKRANEFIEVGKPARALDTLQEVFRNKKWTYNWSESVLEPIMFKYLDLCVELKKSHIAKEGLFQYRNMFQSVNVGSLENVIRGYLRMAEEKTNQARKQSQQAVIDIDDLDNLATPESILLSAVSGEDAQDRSDRTILTPWVKFLWESYCQCLELLRTNAHVETLYHDIARMAFQFCLEYNRKTEFRKLCEKLRKHLEEICKLPALVSNVSMNRAETQQLNLETRLNQLDSAIQMELWQEAFKSSEDVHGMMNLSKKLPVPKTMANYYQKLAMVFWKAGNYLFHAAALFKLLQLSREMKKNMSLEEQQRMANRVLLATLSIPLPSAHPEFDRFIETDKSPLEKAQKLATLLGLTQPPTRVSLLKDIVRLNIVNLASPQLQELYSWLEVEFHPLELCSRVDSVIQTLQADENSPLIQYIPALQDVTLVRLVHQISQVYQTVQFARLLELAKFTTDFHLERLLVDCVRYNDMQIRISHGKKCVHFGVDLSEAQREDHPDGPVLQAMPSEQIRCQLVNMATVLHRAINIINPNKKKMEREKLRAAMVNHYHETKMKEHQRILGRHKIIEERKEYIEHINTVREEEEMRRQEELQRQQMLAEQKRLEQEREERERKRQQSEIQQIKDRHLKEKMQQISQTSHGQKVLKKLDEDEIKKLDAEQIAAREAEELQKERREMQQKLKSQEKKIDYLERAKRLEEIPLLEKAVEEKMELAKQRWEQQEAERIAAAIEERQQAVATRERMARMKEDHDIFLAKILAERKSIYLEKLKEFEKVLNEERVSRLLKRKMERKAERKAKWEKERAEAIERRRLEELRIKQEEEKRRLEEERAKREEEERLRRAEEEAREAERLAKIEKQAEITRAREAEIERKLEEEKQRDKEMADRWRRGERHRMQDKPDCTIYFMLYLIAVEMSWRRPVDAKDDGIKEESTRWKRRDPRDMDNKWRKDDDKPKKETIERWRKDDYDKDDTRDNRDRIDKDRGMDGRSMRDIPRDSISDGPRNRGRMSDRRGGGGGSAGVGTGTGGGSSGGGGSGGHRREDTMRNTSSQNWRDKSDTIQNSPRDLPRRDEKKQKQEKEENSRKLDGHSIHIKYESMYRAEGMANCISDDDIEFARKNTEETNCVTPKDLIHIIAIFRTHPRQRLQVCKIMEQNLRLKLNTLINVRVKIFIKYTPGSERILDLGEVAVFKTASKAAKPAVTSAAEVVVRVLIQSPQDITVGSCLII</sequence>
<evidence type="ECO:0000256" key="7">
    <source>
        <dbReference type="SAM" id="MobiDB-lite"/>
    </source>
</evidence>
<comment type="subunit">
    <text evidence="6">Component of the eukaryotic translation initiation factor 3 (eIF-3) complex.</text>
</comment>
<dbReference type="GO" id="GO:0071541">
    <property type="term" value="C:eukaryotic translation initiation factor 3 complex, eIF3m"/>
    <property type="evidence" value="ECO:0007669"/>
    <property type="project" value="TreeGrafter"/>
</dbReference>
<feature type="region of interest" description="Disordered" evidence="7">
    <location>
        <begin position="828"/>
        <end position="852"/>
    </location>
</feature>
<gene>
    <name evidence="9" type="ORF">WN51_08005</name>
</gene>
<keyword evidence="3 6" id="KW-0396">Initiation factor</keyword>
<feature type="compositionally biased region" description="Basic and acidic residues" evidence="7">
    <location>
        <begin position="1071"/>
        <end position="1093"/>
    </location>
</feature>
<dbReference type="InterPro" id="IPR027512">
    <property type="entry name" value="EIF3A"/>
</dbReference>
<evidence type="ECO:0000259" key="8">
    <source>
        <dbReference type="PROSITE" id="PS50250"/>
    </source>
</evidence>
<proteinExistence type="inferred from homology"/>
<keyword evidence="4 6" id="KW-0694">RNA-binding</keyword>
<dbReference type="PANTHER" id="PTHR14005:SF0">
    <property type="entry name" value="EUKARYOTIC TRANSLATION INITIATION FACTOR 3 SUBUNIT A"/>
    <property type="match status" value="1"/>
</dbReference>
<keyword evidence="2 6" id="KW-0963">Cytoplasm</keyword>
<evidence type="ECO:0000313" key="9">
    <source>
        <dbReference type="EMBL" id="KOX67969.1"/>
    </source>
</evidence>
<dbReference type="GO" id="GO:0001732">
    <property type="term" value="P:formation of cytoplasmic translation initiation complex"/>
    <property type="evidence" value="ECO:0007669"/>
    <property type="project" value="UniProtKB-UniRule"/>
</dbReference>
<dbReference type="FunFam" id="1.25.40.860:FF:000007">
    <property type="entry name" value="Eukaryotic translation initiation factor 3 subunit A"/>
    <property type="match status" value="1"/>
</dbReference>
<evidence type="ECO:0000256" key="4">
    <source>
        <dbReference type="ARBA" id="ARBA00022884"/>
    </source>
</evidence>